<dbReference type="EMBL" id="MTYI01000155">
    <property type="protein sequence ID" value="PNP50496.1"/>
    <property type="molecule type" value="Genomic_DNA"/>
</dbReference>
<proteinExistence type="predicted"/>
<evidence type="ECO:0000256" key="1">
    <source>
        <dbReference type="SAM" id="MobiDB-lite"/>
    </source>
</evidence>
<accession>A0A2K0TYB7</accession>
<evidence type="ECO:0000313" key="3">
    <source>
        <dbReference type="Proteomes" id="UP000236290"/>
    </source>
</evidence>
<protein>
    <submittedName>
        <fullName evidence="2">Uncharacterized protein</fullName>
    </submittedName>
</protein>
<gene>
    <name evidence="2" type="ORF">THARTR1_08878</name>
</gene>
<evidence type="ECO:0000313" key="2">
    <source>
        <dbReference type="EMBL" id="PNP50496.1"/>
    </source>
</evidence>
<dbReference type="OrthoDB" id="10599382at2759"/>
<dbReference type="Proteomes" id="UP000236290">
    <property type="component" value="Unassembled WGS sequence"/>
</dbReference>
<comment type="caution">
    <text evidence="2">The sequence shown here is derived from an EMBL/GenBank/DDBJ whole genome shotgun (WGS) entry which is preliminary data.</text>
</comment>
<reference evidence="2 3" key="1">
    <citation type="submission" date="2017-02" db="EMBL/GenBank/DDBJ databases">
        <title>Genomes of Trichoderma spp. with biocontrol activity.</title>
        <authorList>
            <person name="Gardiner D."/>
            <person name="Kazan K."/>
            <person name="Vos C."/>
            <person name="Harvey P."/>
        </authorList>
    </citation>
    <scope>NUCLEOTIDE SEQUENCE [LARGE SCALE GENOMIC DNA]</scope>
    <source>
        <strain evidence="2 3">Tr1</strain>
    </source>
</reference>
<organism evidence="2 3">
    <name type="scientific">Trichoderma harzianum</name>
    <name type="common">Hypocrea lixii</name>
    <dbReference type="NCBI Taxonomy" id="5544"/>
    <lineage>
        <taxon>Eukaryota</taxon>
        <taxon>Fungi</taxon>
        <taxon>Dikarya</taxon>
        <taxon>Ascomycota</taxon>
        <taxon>Pezizomycotina</taxon>
        <taxon>Sordariomycetes</taxon>
        <taxon>Hypocreomycetidae</taxon>
        <taxon>Hypocreales</taxon>
        <taxon>Hypocreaceae</taxon>
        <taxon>Trichoderma</taxon>
    </lineage>
</organism>
<feature type="region of interest" description="Disordered" evidence="1">
    <location>
        <begin position="1"/>
        <end position="65"/>
    </location>
</feature>
<sequence>MEAGGLASEQEAISTSSMALTPADWPGGPRGAPHSAAAWDRLGQERKALKEEEEEEALEQPWRKP</sequence>
<name>A0A2K0TYB7_TRIHA</name>
<dbReference type="AlphaFoldDB" id="A0A2K0TYB7"/>